<reference evidence="1" key="1">
    <citation type="journal article" date="2021" name="Proc. Natl. Acad. Sci. U.S.A.">
        <title>Three genomes in the algal genus Volvox reveal the fate of a haploid sex-determining region after a transition to homothallism.</title>
        <authorList>
            <person name="Yamamoto K."/>
            <person name="Hamaji T."/>
            <person name="Kawai-Toyooka H."/>
            <person name="Matsuzaki R."/>
            <person name="Takahashi F."/>
            <person name="Nishimura Y."/>
            <person name="Kawachi M."/>
            <person name="Noguchi H."/>
            <person name="Minakuchi Y."/>
            <person name="Umen J.G."/>
            <person name="Toyoda A."/>
            <person name="Nozaki H."/>
        </authorList>
    </citation>
    <scope>NUCLEOTIDE SEQUENCE</scope>
    <source>
        <strain evidence="1">NIES-3786</strain>
    </source>
</reference>
<comment type="caution">
    <text evidence="1">The sequence shown here is derived from an EMBL/GenBank/DDBJ whole genome shotgun (WGS) entry which is preliminary data.</text>
</comment>
<feature type="non-terminal residue" evidence="1">
    <location>
        <position position="1"/>
    </location>
</feature>
<dbReference type="EMBL" id="BNCP01000002">
    <property type="protein sequence ID" value="GIL71113.1"/>
    <property type="molecule type" value="Genomic_DNA"/>
</dbReference>
<dbReference type="OrthoDB" id="196131at2759"/>
<name>A0A8J4BWN8_9CHLO</name>
<organism evidence="1 2">
    <name type="scientific">Volvox reticuliferus</name>
    <dbReference type="NCBI Taxonomy" id="1737510"/>
    <lineage>
        <taxon>Eukaryota</taxon>
        <taxon>Viridiplantae</taxon>
        <taxon>Chlorophyta</taxon>
        <taxon>core chlorophytes</taxon>
        <taxon>Chlorophyceae</taxon>
        <taxon>CS clade</taxon>
        <taxon>Chlamydomonadales</taxon>
        <taxon>Volvocaceae</taxon>
        <taxon>Volvox</taxon>
    </lineage>
</organism>
<proteinExistence type="predicted"/>
<dbReference type="PANTHER" id="PTHR12616:SF8">
    <property type="entry name" value="VACUOLAR PROTEIN SORTING-ASSOCIATED PROTEIN 8 HOMOLOG"/>
    <property type="match status" value="1"/>
</dbReference>
<sequence>GGPDDVKAQLLGLLLFLTPRDLAREWRRPLEQLPPALLAGPHPALQVLLSVDVAAAVSVLGSAVAGWDAVETELREAAGRPAVELDSVLVATQVLVNAFIHLLESNDSVRNLGMKSVDASSSAATTGSEVVLDFIAGLLAAGRVVVQSNFALRLLRHVADKATVLLVAEPAVEAGEGPGMAEGRRSEQGAAVKAGSPREALERLFERLVTAVGVNGEGSRFDPDKLSLQETEVVLELARSASFPRALATLHHLRGDYPAALACHLKLLPLEDVEATNNGRRRAAVGASGAVSSAFSYVWSFLGNGGGATAAQRAAMYDALRAAAPELVSADPEATAQLLLAHYPGEAHAAAFLEQLSGDRRLQYAFLTAAIRHKQALTQGLGGCPDDGDCKIADAARSPYRSYSSATLHPAPAAAVVALGGWMSQPAVANTYVQLLCEFEPCAVLPFLEQHHEYDVRHCIRLCGAAEVWDAEAYLHERLGEWETALVLHLRNVER</sequence>
<gene>
    <name evidence="1" type="ORF">Vretifemale_1731</name>
</gene>
<dbReference type="GO" id="GO:0034058">
    <property type="term" value="P:endosomal vesicle fusion"/>
    <property type="evidence" value="ECO:0007669"/>
    <property type="project" value="TreeGrafter"/>
</dbReference>
<dbReference type="GO" id="GO:0030897">
    <property type="term" value="C:HOPS complex"/>
    <property type="evidence" value="ECO:0007669"/>
    <property type="project" value="TreeGrafter"/>
</dbReference>
<evidence type="ECO:0000313" key="2">
    <source>
        <dbReference type="Proteomes" id="UP000747110"/>
    </source>
</evidence>
<dbReference type="AlphaFoldDB" id="A0A8J4BWN8"/>
<dbReference type="InterPro" id="IPR045111">
    <property type="entry name" value="Vps41/Vps8"/>
</dbReference>
<evidence type="ECO:0000313" key="1">
    <source>
        <dbReference type="EMBL" id="GIL71113.1"/>
    </source>
</evidence>
<dbReference type="GO" id="GO:0006623">
    <property type="term" value="P:protein targeting to vacuole"/>
    <property type="evidence" value="ECO:0007669"/>
    <property type="project" value="InterPro"/>
</dbReference>
<dbReference type="PANTHER" id="PTHR12616">
    <property type="entry name" value="VACUOLAR PROTEIN SORTING VPS41"/>
    <property type="match status" value="1"/>
</dbReference>
<keyword evidence="2" id="KW-1185">Reference proteome</keyword>
<accession>A0A8J4BWN8</accession>
<protein>
    <submittedName>
        <fullName evidence="1">Uncharacterized protein</fullName>
    </submittedName>
</protein>
<dbReference type="Proteomes" id="UP000747110">
    <property type="component" value="Unassembled WGS sequence"/>
</dbReference>
<dbReference type="GO" id="GO:0005770">
    <property type="term" value="C:late endosome"/>
    <property type="evidence" value="ECO:0007669"/>
    <property type="project" value="TreeGrafter"/>
</dbReference>